<evidence type="ECO:0000313" key="3">
    <source>
        <dbReference type="Proteomes" id="UP001623592"/>
    </source>
</evidence>
<protein>
    <submittedName>
        <fullName evidence="2">PsbP-related protein</fullName>
    </submittedName>
</protein>
<keyword evidence="3" id="KW-1185">Reference proteome</keyword>
<dbReference type="EMBL" id="JBJIAA010000001">
    <property type="protein sequence ID" value="MFL0248900.1"/>
    <property type="molecule type" value="Genomic_DNA"/>
</dbReference>
<dbReference type="RefSeq" id="WP_406785579.1">
    <property type="nucleotide sequence ID" value="NZ_JBJIAA010000001.1"/>
</dbReference>
<gene>
    <name evidence="2" type="ORF">ACJDT4_00575</name>
</gene>
<comment type="caution">
    <text evidence="2">The sequence shown here is derived from an EMBL/GenBank/DDBJ whole genome shotgun (WGS) entry which is preliminary data.</text>
</comment>
<evidence type="ECO:0000313" key="2">
    <source>
        <dbReference type="EMBL" id="MFL0248900.1"/>
    </source>
</evidence>
<reference evidence="2 3" key="1">
    <citation type="submission" date="2024-11" db="EMBL/GenBank/DDBJ databases">
        <authorList>
            <person name="Heng Y.C."/>
            <person name="Lim A.C.H."/>
            <person name="Lee J.K.Y."/>
            <person name="Kittelmann S."/>
        </authorList>
    </citation>
    <scope>NUCLEOTIDE SEQUENCE [LARGE SCALE GENOMIC DNA]</scope>
    <source>
        <strain evidence="2 3">WILCCON 0114</strain>
    </source>
</reference>
<keyword evidence="1" id="KW-0472">Membrane</keyword>
<feature type="transmembrane region" description="Helical" evidence="1">
    <location>
        <begin position="12"/>
        <end position="32"/>
    </location>
</feature>
<organism evidence="2 3">
    <name type="scientific">Clostridium neuense</name>
    <dbReference type="NCBI Taxonomy" id="1728934"/>
    <lineage>
        <taxon>Bacteria</taxon>
        <taxon>Bacillati</taxon>
        <taxon>Bacillota</taxon>
        <taxon>Clostridia</taxon>
        <taxon>Eubacteriales</taxon>
        <taxon>Clostridiaceae</taxon>
        <taxon>Clostridium</taxon>
    </lineage>
</organism>
<keyword evidence="1" id="KW-0812">Transmembrane</keyword>
<accession>A0ABW8TB82</accession>
<sequence>MKFVIINGRKLGGIVIVVGLMLVLFGVGSSLGGKIRSTAYIQSNMGQLKKYSVDNLNISYMLPAKWTTSVENFGGNEILYHNDFRTEDNSIWGFIEVWNKKQDLKTFLNMSKEVSEKQNNIEQYTINEINIKNRKGYMIEYTLTNKENKRYKAIEYFLDHDNKFIRFSFYTNSESYTPNMKSVFKAIVETLNY</sequence>
<name>A0ABW8TB82_9CLOT</name>
<proteinExistence type="predicted"/>
<evidence type="ECO:0000256" key="1">
    <source>
        <dbReference type="SAM" id="Phobius"/>
    </source>
</evidence>
<keyword evidence="1" id="KW-1133">Transmembrane helix</keyword>
<dbReference type="Proteomes" id="UP001623592">
    <property type="component" value="Unassembled WGS sequence"/>
</dbReference>